<organism evidence="8 9">
    <name type="scientific">Prescottella equi ATCC 33707</name>
    <dbReference type="NCBI Taxonomy" id="525370"/>
    <lineage>
        <taxon>Bacteria</taxon>
        <taxon>Bacillati</taxon>
        <taxon>Actinomycetota</taxon>
        <taxon>Actinomycetes</taxon>
        <taxon>Mycobacteriales</taxon>
        <taxon>Nocardiaceae</taxon>
        <taxon>Prescottella</taxon>
    </lineage>
</organism>
<proteinExistence type="inferred from homology"/>
<name>E9T192_RHOHA</name>
<dbReference type="PANTHER" id="PTHR43884">
    <property type="entry name" value="ACYL-COA DEHYDROGENASE"/>
    <property type="match status" value="1"/>
</dbReference>
<dbReference type="InterPro" id="IPR036250">
    <property type="entry name" value="AcylCo_DH-like_C"/>
</dbReference>
<dbReference type="GO" id="GO:0050660">
    <property type="term" value="F:flavin adenine dinucleotide binding"/>
    <property type="evidence" value="ECO:0007669"/>
    <property type="project" value="InterPro"/>
</dbReference>
<evidence type="ECO:0000313" key="9">
    <source>
        <dbReference type="Proteomes" id="UP000004245"/>
    </source>
</evidence>
<dbReference type="GO" id="GO:0003995">
    <property type="term" value="F:acyl-CoA dehydrogenase activity"/>
    <property type="evidence" value="ECO:0007669"/>
    <property type="project" value="TreeGrafter"/>
</dbReference>
<dbReference type="InterPro" id="IPR046373">
    <property type="entry name" value="Acyl-CoA_Oxase/DH_mid-dom_sf"/>
</dbReference>
<dbReference type="Gene3D" id="2.40.110.10">
    <property type="entry name" value="Butyryl-CoA Dehydrogenase, subunit A, domain 2"/>
    <property type="match status" value="1"/>
</dbReference>
<dbReference type="Gene3D" id="1.20.140.10">
    <property type="entry name" value="Butyryl-CoA Dehydrogenase, subunit A, domain 3"/>
    <property type="match status" value="1"/>
</dbReference>
<dbReference type="SUPFAM" id="SSF56645">
    <property type="entry name" value="Acyl-CoA dehydrogenase NM domain-like"/>
    <property type="match status" value="1"/>
</dbReference>
<dbReference type="STRING" id="43767.A6I91_14460"/>
<evidence type="ECO:0000313" key="8">
    <source>
        <dbReference type="EMBL" id="EGD24193.1"/>
    </source>
</evidence>
<dbReference type="Proteomes" id="UP000004245">
    <property type="component" value="Unassembled WGS sequence"/>
</dbReference>
<evidence type="ECO:0000259" key="7">
    <source>
        <dbReference type="Pfam" id="PF02771"/>
    </source>
</evidence>
<comment type="similarity">
    <text evidence="2">Belongs to the acyl-CoA dehydrogenase family.</text>
</comment>
<evidence type="ECO:0000256" key="1">
    <source>
        <dbReference type="ARBA" id="ARBA00001974"/>
    </source>
</evidence>
<dbReference type="InterPro" id="IPR013786">
    <property type="entry name" value="AcylCoA_DH/ox_N"/>
</dbReference>
<dbReference type="EMBL" id="ADNW02000010">
    <property type="protein sequence ID" value="EGD24193.1"/>
    <property type="molecule type" value="Genomic_DNA"/>
</dbReference>
<dbReference type="CDD" id="cd00567">
    <property type="entry name" value="ACAD"/>
    <property type="match status" value="1"/>
</dbReference>
<sequence>MGHRLGPPRTDCERAVSGVGVFAEEQIELRKTVAQLLAKRADAAALRKTLESGEAFDRGLWDVLCQQVGVAALAIPEEFGGFGATLVEQHLVLEELGAALTPSPMFGSAVLAAQAILATGNDEACERLLPGIAEGSSIAALCWVGPEGHWRSDDVACTAAGSDADGYTVSGTAHYVLDGAHADVLIVAAAVEGSDGVIGLFEVDPAAGGVARRQLPTMDLTRPMSLVEFDSAPAVRLTADDATAALEKVRTIAIVALSAEQVGAAERCMQMTVDYSKDRVQFGRAIGSFQALKHRMADLYFLVETARSASYAAVHSLSEGLPTAAADALVAKAYCSEAFLAVTGDAIQLHGGIAITWEHDAHLFFKRAHGSAQLLGQPEEFFKEMETLAGLPA</sequence>
<feature type="domain" description="Acyl-CoA dehydrogenase/oxidase N-terminal" evidence="7">
    <location>
        <begin position="24"/>
        <end position="135"/>
    </location>
</feature>
<protein>
    <submittedName>
        <fullName evidence="8">Acyl-CoA dehydrogenase, C-terminal domain protein</fullName>
    </submittedName>
</protein>
<dbReference type="Pfam" id="PF00441">
    <property type="entry name" value="Acyl-CoA_dh_1"/>
    <property type="match status" value="1"/>
</dbReference>
<dbReference type="AlphaFoldDB" id="E9T192"/>
<dbReference type="InterPro" id="IPR009100">
    <property type="entry name" value="AcylCoA_DH/oxidase_NM_dom_sf"/>
</dbReference>
<keyword evidence="3" id="KW-0285">Flavoprotein</keyword>
<comment type="caution">
    <text evidence="8">The sequence shown here is derived from an EMBL/GenBank/DDBJ whole genome shotgun (WGS) entry which is preliminary data.</text>
</comment>
<gene>
    <name evidence="8" type="ORF">HMPREF0724_12401</name>
</gene>
<dbReference type="HOGENOM" id="CLU_018204_5_1_11"/>
<dbReference type="Gene3D" id="1.10.540.10">
    <property type="entry name" value="Acyl-CoA dehydrogenase/oxidase, N-terminal domain"/>
    <property type="match status" value="1"/>
</dbReference>
<keyword evidence="4" id="KW-0274">FAD</keyword>
<keyword evidence="5" id="KW-0560">Oxidoreductase</keyword>
<reference evidence="8" key="1">
    <citation type="submission" date="2011-01" db="EMBL/GenBank/DDBJ databases">
        <authorList>
            <person name="Muzny D."/>
            <person name="Qin X."/>
            <person name="Buhay C."/>
            <person name="Dugan-Rocha S."/>
            <person name="Ding Y."/>
            <person name="Chen G."/>
            <person name="Hawes A."/>
            <person name="Holder M."/>
            <person name="Jhangiani S."/>
            <person name="Johnson A."/>
            <person name="Khan Z."/>
            <person name="Li Z."/>
            <person name="Liu W."/>
            <person name="Liu X."/>
            <person name="Perez L."/>
            <person name="Shen H."/>
            <person name="Wang Q."/>
            <person name="Watt J."/>
            <person name="Xi L."/>
            <person name="Xin Y."/>
            <person name="Zhou J."/>
            <person name="Deng J."/>
            <person name="Jiang H."/>
            <person name="Liu Y."/>
            <person name="Qu J."/>
            <person name="Song X.-Z."/>
            <person name="Zhang L."/>
            <person name="Villasana D."/>
            <person name="Johnson A."/>
            <person name="Liu J."/>
            <person name="Liyanage D."/>
            <person name="Lorensuhewa L."/>
            <person name="Robinson T."/>
            <person name="Song A."/>
            <person name="Song B.-B."/>
            <person name="Dinh H."/>
            <person name="Thornton R."/>
            <person name="Coyle M."/>
            <person name="Francisco L."/>
            <person name="Jackson L."/>
            <person name="Javaid M."/>
            <person name="Korchina V."/>
            <person name="Kovar C."/>
            <person name="Mata R."/>
            <person name="Mathew T."/>
            <person name="Ngo R."/>
            <person name="Nguyen L."/>
            <person name="Nguyen N."/>
            <person name="Okwuonu G."/>
            <person name="Ongeri F."/>
            <person name="Pham C."/>
            <person name="Simmons D."/>
            <person name="Wilczek-Boney K."/>
            <person name="Hale W."/>
            <person name="Jakkamsetti A."/>
            <person name="Pham P."/>
            <person name="Ruth R."/>
            <person name="San Lucas F."/>
            <person name="Warren J."/>
            <person name="Zhang J."/>
            <person name="Zhao Z."/>
            <person name="Zhou C."/>
            <person name="Zhu D."/>
            <person name="Lee S."/>
            <person name="Bess C."/>
            <person name="Blankenburg K."/>
            <person name="Forbes L."/>
            <person name="Fu Q."/>
            <person name="Gubbala S."/>
            <person name="Hirani K."/>
            <person name="Jayaseelan J.C."/>
            <person name="Lara F."/>
            <person name="Munidasa M."/>
            <person name="Palculict T."/>
            <person name="Patil S."/>
            <person name="Pu L.-L."/>
            <person name="Saada N."/>
            <person name="Tang L."/>
            <person name="Weissenberger G."/>
            <person name="Zhu Y."/>
            <person name="Hemphill L."/>
            <person name="Shang Y."/>
            <person name="Youmans B."/>
            <person name="Ayvaz T."/>
            <person name="Ross M."/>
            <person name="Santibanez J."/>
            <person name="Aqrawi P."/>
            <person name="Gross S."/>
            <person name="Joshi V."/>
            <person name="Fowler G."/>
            <person name="Nazareth L."/>
            <person name="Reid J."/>
            <person name="Worley K."/>
            <person name="Petrosino J."/>
            <person name="Highlander S."/>
            <person name="Gibbs R."/>
        </authorList>
    </citation>
    <scope>NUCLEOTIDE SEQUENCE [LARGE SCALE GENOMIC DNA]</scope>
    <source>
        <strain evidence="8">ATCC 33707</strain>
    </source>
</reference>
<evidence type="ECO:0000256" key="5">
    <source>
        <dbReference type="ARBA" id="ARBA00023002"/>
    </source>
</evidence>
<dbReference type="InterPro" id="IPR009075">
    <property type="entry name" value="AcylCo_DH/oxidase_C"/>
</dbReference>
<dbReference type="PANTHER" id="PTHR43884:SF20">
    <property type="entry name" value="ACYL-COA DEHYDROGENASE FADE28"/>
    <property type="match status" value="1"/>
</dbReference>
<dbReference type="Pfam" id="PF02771">
    <property type="entry name" value="Acyl-CoA_dh_N"/>
    <property type="match status" value="1"/>
</dbReference>
<keyword evidence="9" id="KW-1185">Reference proteome</keyword>
<evidence type="ECO:0000256" key="4">
    <source>
        <dbReference type="ARBA" id="ARBA00022827"/>
    </source>
</evidence>
<comment type="cofactor">
    <cofactor evidence="1">
        <name>FAD</name>
        <dbReference type="ChEBI" id="CHEBI:57692"/>
    </cofactor>
</comment>
<evidence type="ECO:0000256" key="3">
    <source>
        <dbReference type="ARBA" id="ARBA00022630"/>
    </source>
</evidence>
<feature type="domain" description="Acyl-CoA dehydrogenase/oxidase C-terminal" evidence="6">
    <location>
        <begin position="256"/>
        <end position="371"/>
    </location>
</feature>
<dbReference type="InterPro" id="IPR037069">
    <property type="entry name" value="AcylCoA_DH/ox_N_sf"/>
</dbReference>
<evidence type="ECO:0000256" key="2">
    <source>
        <dbReference type="ARBA" id="ARBA00009347"/>
    </source>
</evidence>
<accession>E9T192</accession>
<evidence type="ECO:0000259" key="6">
    <source>
        <dbReference type="Pfam" id="PF00441"/>
    </source>
</evidence>
<dbReference type="SUPFAM" id="SSF47203">
    <property type="entry name" value="Acyl-CoA dehydrogenase C-terminal domain-like"/>
    <property type="match status" value="1"/>
</dbReference>